<evidence type="ECO:0000259" key="1">
    <source>
        <dbReference type="Pfam" id="PF13391"/>
    </source>
</evidence>
<dbReference type="InterPro" id="IPR003615">
    <property type="entry name" value="HNH_nuc"/>
</dbReference>
<evidence type="ECO:0000313" key="2">
    <source>
        <dbReference type="EMBL" id="KAF8900272.1"/>
    </source>
</evidence>
<reference evidence="2" key="1">
    <citation type="submission" date="2020-11" db="EMBL/GenBank/DDBJ databases">
        <authorList>
            <consortium name="DOE Joint Genome Institute"/>
            <person name="Ahrendt S."/>
            <person name="Riley R."/>
            <person name="Andreopoulos W."/>
            <person name="LaButti K."/>
            <person name="Pangilinan J."/>
            <person name="Ruiz-duenas F.J."/>
            <person name="Barrasa J.M."/>
            <person name="Sanchez-Garcia M."/>
            <person name="Camarero S."/>
            <person name="Miyauchi S."/>
            <person name="Serrano A."/>
            <person name="Linde D."/>
            <person name="Babiker R."/>
            <person name="Drula E."/>
            <person name="Ayuso-Fernandez I."/>
            <person name="Pacheco R."/>
            <person name="Padilla G."/>
            <person name="Ferreira P."/>
            <person name="Barriuso J."/>
            <person name="Kellner H."/>
            <person name="Castanera R."/>
            <person name="Alfaro M."/>
            <person name="Ramirez L."/>
            <person name="Pisabarro A.G."/>
            <person name="Kuo A."/>
            <person name="Tritt A."/>
            <person name="Lipzen A."/>
            <person name="He G."/>
            <person name="Yan M."/>
            <person name="Ng V."/>
            <person name="Cullen D."/>
            <person name="Martin F."/>
            <person name="Rosso M.-N."/>
            <person name="Henrissat B."/>
            <person name="Hibbett D."/>
            <person name="Martinez A.T."/>
            <person name="Grigoriev I.V."/>
        </authorList>
    </citation>
    <scope>NUCLEOTIDE SEQUENCE</scope>
    <source>
        <strain evidence="2">AH 44721</strain>
    </source>
</reference>
<evidence type="ECO:0000313" key="3">
    <source>
        <dbReference type="Proteomes" id="UP000724874"/>
    </source>
</evidence>
<accession>A0A9P5NN21</accession>
<dbReference type="AlphaFoldDB" id="A0A9P5NN21"/>
<feature type="domain" description="HNH nuclease" evidence="1">
    <location>
        <begin position="120"/>
        <end position="221"/>
    </location>
</feature>
<gene>
    <name evidence="2" type="ORF">CPB84DRAFT_1815431</name>
</gene>
<keyword evidence="3" id="KW-1185">Reference proteome</keyword>
<organism evidence="2 3">
    <name type="scientific">Gymnopilus junonius</name>
    <name type="common">Spectacular rustgill mushroom</name>
    <name type="synonym">Gymnopilus spectabilis subsp. junonius</name>
    <dbReference type="NCBI Taxonomy" id="109634"/>
    <lineage>
        <taxon>Eukaryota</taxon>
        <taxon>Fungi</taxon>
        <taxon>Dikarya</taxon>
        <taxon>Basidiomycota</taxon>
        <taxon>Agaricomycotina</taxon>
        <taxon>Agaricomycetes</taxon>
        <taxon>Agaricomycetidae</taxon>
        <taxon>Agaricales</taxon>
        <taxon>Agaricineae</taxon>
        <taxon>Hymenogastraceae</taxon>
        <taxon>Gymnopilus</taxon>
    </lineage>
</organism>
<dbReference type="OrthoDB" id="2104739at2759"/>
<dbReference type="EMBL" id="JADNYJ010000048">
    <property type="protein sequence ID" value="KAF8900272.1"/>
    <property type="molecule type" value="Genomic_DNA"/>
</dbReference>
<protein>
    <recommendedName>
        <fullName evidence="1">HNH nuclease domain-containing protein</fullName>
    </recommendedName>
</protein>
<proteinExistence type="predicted"/>
<dbReference type="Pfam" id="PF13391">
    <property type="entry name" value="HNH_2"/>
    <property type="match status" value="1"/>
</dbReference>
<name>A0A9P5NN21_GYMJU</name>
<sequence length="324" mass="36092">MTSLPRQSLQRAVDNGDDVGNNLVYVRILGYLMHYVVEEVSSCVDDSAVLAVGQMYYDHYIRACASSNKANIPTPSNHASRPSFDRIQDMVNATLQEAPQSHTQAKKYVCLALMRDGYRCVVTGKYDTRSVKMIRELKEMVDLDPSARRESTQCAHIFSESTNSSIEPGSAKYAATMWAVMHRFGYEELPDELNGSKVHRLENVMTLVPGFHMDFDQLDIWFIATKDVNKYRLEASDPSFLRSYPEFVTFTTSDPEKLPVPSPTYLAIHAACAKVAHLSGAAACIDQFYRDMEDGKTLDPNGASASMLEHAIFELQAAGYGVTA</sequence>
<dbReference type="Proteomes" id="UP000724874">
    <property type="component" value="Unassembled WGS sequence"/>
</dbReference>
<comment type="caution">
    <text evidence="2">The sequence shown here is derived from an EMBL/GenBank/DDBJ whole genome shotgun (WGS) entry which is preliminary data.</text>
</comment>